<feature type="transmembrane region" description="Helical" evidence="6">
    <location>
        <begin position="280"/>
        <end position="299"/>
    </location>
</feature>
<feature type="transmembrane region" description="Helical" evidence="6">
    <location>
        <begin position="7"/>
        <end position="26"/>
    </location>
</feature>
<feature type="transmembrane region" description="Helical" evidence="6">
    <location>
        <begin position="32"/>
        <end position="52"/>
    </location>
</feature>
<dbReference type="EMBL" id="JBBDGL010000002">
    <property type="protein sequence ID" value="MEJ1155580.1"/>
    <property type="molecule type" value="Genomic_DNA"/>
</dbReference>
<evidence type="ECO:0000313" key="9">
    <source>
        <dbReference type="EMBL" id="MEJ1155580.1"/>
    </source>
</evidence>
<evidence type="ECO:0000256" key="3">
    <source>
        <dbReference type="ARBA" id="ARBA00022692"/>
    </source>
</evidence>
<organism evidence="9 10">
    <name type="scientific">Microbacterium marmarense</name>
    <dbReference type="NCBI Taxonomy" id="3122051"/>
    <lineage>
        <taxon>Bacteria</taxon>
        <taxon>Bacillati</taxon>
        <taxon>Actinomycetota</taxon>
        <taxon>Actinomycetes</taxon>
        <taxon>Micrococcales</taxon>
        <taxon>Microbacteriaceae</taxon>
        <taxon>Microbacterium</taxon>
    </lineage>
</organism>
<feature type="domain" description="Metallo-beta-lactamase" evidence="7">
    <location>
        <begin position="543"/>
        <end position="720"/>
    </location>
</feature>
<feature type="transmembrane region" description="Helical" evidence="6">
    <location>
        <begin position="473"/>
        <end position="491"/>
    </location>
</feature>
<dbReference type="PANTHER" id="PTHR30619:SF1">
    <property type="entry name" value="RECOMBINATION PROTEIN 2"/>
    <property type="match status" value="1"/>
</dbReference>
<evidence type="ECO:0000313" key="10">
    <source>
        <dbReference type="Proteomes" id="UP001368654"/>
    </source>
</evidence>
<dbReference type="Pfam" id="PF00753">
    <property type="entry name" value="Lactamase_B"/>
    <property type="match status" value="1"/>
</dbReference>
<accession>A0ABU8LTJ8</accession>
<dbReference type="PANTHER" id="PTHR30619">
    <property type="entry name" value="DNA INTERNALIZATION/COMPETENCE PROTEIN COMEC/REC2"/>
    <property type="match status" value="1"/>
</dbReference>
<gene>
    <name evidence="9" type="ORF">WDU96_08220</name>
</gene>
<keyword evidence="2" id="KW-1003">Cell membrane</keyword>
<evidence type="ECO:0000256" key="4">
    <source>
        <dbReference type="ARBA" id="ARBA00022989"/>
    </source>
</evidence>
<dbReference type="SUPFAM" id="SSF56281">
    <property type="entry name" value="Metallo-hydrolase/oxidoreductase"/>
    <property type="match status" value="1"/>
</dbReference>
<evidence type="ECO:0000259" key="8">
    <source>
        <dbReference type="Pfam" id="PF03772"/>
    </source>
</evidence>
<keyword evidence="4 6" id="KW-1133">Transmembrane helix</keyword>
<reference evidence="9 10" key="1">
    <citation type="submission" date="2024-02" db="EMBL/GenBank/DDBJ databases">
        <authorList>
            <person name="Saticioglu I.B."/>
        </authorList>
    </citation>
    <scope>NUCLEOTIDE SEQUENCE [LARGE SCALE GENOMIC DNA]</scope>
    <source>
        <strain evidence="9 10">Mu-86</strain>
    </source>
</reference>
<dbReference type="Gene3D" id="3.60.15.10">
    <property type="entry name" value="Ribonuclease Z/Hydroxyacylglutathione hydrolase-like"/>
    <property type="match status" value="1"/>
</dbReference>
<feature type="transmembrane region" description="Helical" evidence="6">
    <location>
        <begin position="406"/>
        <end position="430"/>
    </location>
</feature>
<evidence type="ECO:0000256" key="5">
    <source>
        <dbReference type="ARBA" id="ARBA00023136"/>
    </source>
</evidence>
<evidence type="ECO:0000256" key="6">
    <source>
        <dbReference type="SAM" id="Phobius"/>
    </source>
</evidence>
<dbReference type="InterPro" id="IPR004477">
    <property type="entry name" value="ComEC_N"/>
</dbReference>
<dbReference type="RefSeq" id="WP_337338010.1">
    <property type="nucleotide sequence ID" value="NZ_JBBDGL010000002.1"/>
</dbReference>
<dbReference type="InterPro" id="IPR052159">
    <property type="entry name" value="Competence_DNA_uptake"/>
</dbReference>
<dbReference type="Proteomes" id="UP001368654">
    <property type="component" value="Unassembled WGS sequence"/>
</dbReference>
<dbReference type="InterPro" id="IPR036866">
    <property type="entry name" value="RibonucZ/Hydroxyglut_hydro"/>
</dbReference>
<protein>
    <submittedName>
        <fullName evidence="9">ComEC/Rec2 family competence protein</fullName>
    </submittedName>
</protein>
<feature type="transmembrane region" description="Helical" evidence="6">
    <location>
        <begin position="343"/>
        <end position="367"/>
    </location>
</feature>
<feature type="transmembrane region" description="Helical" evidence="6">
    <location>
        <begin position="379"/>
        <end position="400"/>
    </location>
</feature>
<evidence type="ECO:0000259" key="7">
    <source>
        <dbReference type="Pfam" id="PF00753"/>
    </source>
</evidence>
<dbReference type="InterPro" id="IPR001279">
    <property type="entry name" value="Metallo-B-lactamas"/>
</dbReference>
<keyword evidence="10" id="KW-1185">Reference proteome</keyword>
<feature type="transmembrane region" description="Helical" evidence="6">
    <location>
        <begin position="254"/>
        <end position="274"/>
    </location>
</feature>
<dbReference type="Pfam" id="PF03772">
    <property type="entry name" value="Competence"/>
    <property type="match status" value="1"/>
</dbReference>
<dbReference type="NCBIfam" id="TIGR00360">
    <property type="entry name" value="ComEC_N-term"/>
    <property type="match status" value="1"/>
</dbReference>
<feature type="domain" description="ComEC/Rec2-related protein" evidence="8">
    <location>
        <begin position="230"/>
        <end position="491"/>
    </location>
</feature>
<feature type="transmembrane region" description="Helical" evidence="6">
    <location>
        <begin position="503"/>
        <end position="524"/>
    </location>
</feature>
<keyword evidence="5 6" id="KW-0472">Membrane</keyword>
<evidence type="ECO:0000256" key="2">
    <source>
        <dbReference type="ARBA" id="ARBA00022475"/>
    </source>
</evidence>
<feature type="transmembrane region" description="Helical" evidence="6">
    <location>
        <begin position="311"/>
        <end position="337"/>
    </location>
</feature>
<evidence type="ECO:0000256" key="1">
    <source>
        <dbReference type="ARBA" id="ARBA00004651"/>
    </source>
</evidence>
<comment type="subcellular location">
    <subcellularLocation>
        <location evidence="1">Cell membrane</location>
        <topology evidence="1">Multi-pass membrane protein</topology>
    </subcellularLocation>
</comment>
<dbReference type="CDD" id="cd07731">
    <property type="entry name" value="ComA-like_MBL-fold"/>
    <property type="match status" value="1"/>
</dbReference>
<keyword evidence="3 6" id="KW-0812">Transmembrane</keyword>
<proteinExistence type="predicted"/>
<name>A0ABU8LTJ8_9MICO</name>
<comment type="caution">
    <text evidence="9">The sequence shown here is derived from an EMBL/GenBank/DDBJ whole genome shotgun (WGS) entry which is preliminary data.</text>
</comment>
<sequence>MWARPGARLIPVVAVAWSVCAIAIAVPEAARATAACLWGIVFVALATTAWVAMHQERHALTRTILTVLILITIATAAGAVAATNVALAAPLRAEVTELGLDDGRALAVDATVVGKVERRADDSLAFDATASVIAIGDVEHAVHGPIIVRVESSDITDRSGLDVGAVIVARGTARPAYEGSRALFEIAASRELSVVAAPSGVFALASHLRQHLVESASRLPGYGAELIPGLAIGDTALVSAGLDQAMKTSSLSHLTAVSGANCALVVGIAFLVAAQCCASRAVRVVCGLVALAGFVLIVTPEPSVVRAAAMAIVAMLGVLLARTGAGLAVLCLAVSLLLVFDPWLAASLGFALSAAATAALLVLARPLTNGLARWLPRALALALAVPLSAQLVCGPLLILIAPTVPIYGVLANLLAAPAAPVATVVGLAACLTSWAPWLQDGLVALTWLPASWIAGTARTAAELPGSSLPWAEGLWGAALLTAIGVALFVVLVGAGPRRWQRRLVGLATISLAVVAGVGGGVALLTTSVGRLTLPADWSVLACDVGQGDAILVRSADMIALVDTGPDPALLERCLTRAGVGEIDILVLTHFDTDHVGGVEATIGRTRTVLHGPATPEGALVLDDLARSGALVSQVHAGMDGALGDSRWRVLWPIAGSSAAPGNDTSVVLDVRGGGVPTMLMLGDLSAAPQQSLLTSDVLKPPYAVVKVAHHGSADQYTALYEQAAPSIALLTVGADNRYGHPRDEIVAVLDDLDAVIARTDLAGTVAVTTTDFGAQIWRDRGG</sequence>
<feature type="transmembrane region" description="Helical" evidence="6">
    <location>
        <begin position="64"/>
        <end position="89"/>
    </location>
</feature>
<dbReference type="InterPro" id="IPR035681">
    <property type="entry name" value="ComA-like_MBL"/>
</dbReference>